<reference evidence="1" key="1">
    <citation type="submission" date="2014-11" db="EMBL/GenBank/DDBJ databases">
        <authorList>
            <person name="Malar M.C."/>
            <person name="Sen D."/>
            <person name="Tripathy S."/>
        </authorList>
    </citation>
    <scope>NUCLEOTIDE SEQUENCE</scope>
    <source>
        <strain evidence="1">BDU141951</strain>
    </source>
</reference>
<comment type="caution">
    <text evidence="1">The sequence shown here is derived from an EMBL/GenBank/DDBJ whole genome shotgun (WGS) entry which is preliminary data.</text>
</comment>
<protein>
    <submittedName>
        <fullName evidence="1">Uncharacterized protein</fullName>
    </submittedName>
</protein>
<dbReference type="EMBL" id="JTHE02000003">
    <property type="protein sequence ID" value="NEV67420.1"/>
    <property type="molecule type" value="Genomic_DNA"/>
</dbReference>
<name>A0A0C1V5P2_9CYAN</name>
<proteinExistence type="predicted"/>
<dbReference type="AlphaFoldDB" id="A0A0C1V5P2"/>
<gene>
    <name evidence="1" type="ORF">QQ91_009860</name>
</gene>
<reference evidence="1" key="3">
    <citation type="submission" date="2020-02" db="EMBL/GenBank/DDBJ databases">
        <authorList>
            <person name="Sarangi A.N."/>
            <person name="Ghosh S."/>
            <person name="Mukherjee M."/>
            <person name="Tripathy S."/>
        </authorList>
    </citation>
    <scope>NUCLEOTIDE SEQUENCE</scope>
    <source>
        <strain evidence="1">BDU141951</strain>
    </source>
</reference>
<sequence>MQPFKFWFNDSLQDGVHFQNELYYRLRQTPITERSRLYHLACKLVQHGADVFVTASDDECSLWANLRNQKIFASSVSDKLSLPTAEGLMG</sequence>
<accession>A0A0C1V5P2</accession>
<evidence type="ECO:0000313" key="1">
    <source>
        <dbReference type="EMBL" id="NEV67420.1"/>
    </source>
</evidence>
<organism evidence="1">
    <name type="scientific">Lyngbya confervoides BDU141951</name>
    <dbReference type="NCBI Taxonomy" id="1574623"/>
    <lineage>
        <taxon>Bacteria</taxon>
        <taxon>Bacillati</taxon>
        <taxon>Cyanobacteriota</taxon>
        <taxon>Cyanophyceae</taxon>
        <taxon>Oscillatoriophycideae</taxon>
        <taxon>Oscillatoriales</taxon>
        <taxon>Microcoleaceae</taxon>
        <taxon>Lyngbya</taxon>
    </lineage>
</organism>
<reference evidence="1" key="2">
    <citation type="journal article" date="2015" name="Genome Announc.">
        <title>Draft Genome Sequence of Filamentous Marine Cyanobacterium Lyngbya confervoides Strain BDU141951.</title>
        <authorList>
            <person name="Chandrababunaidu M.M."/>
            <person name="Sen D."/>
            <person name="Tripathy S."/>
        </authorList>
    </citation>
    <scope>NUCLEOTIDE SEQUENCE</scope>
    <source>
        <strain evidence="1">BDU141951</strain>
    </source>
</reference>